<evidence type="ECO:0000256" key="4">
    <source>
        <dbReference type="ARBA" id="ARBA00022833"/>
    </source>
</evidence>
<accession>A0AAW0VPK2</accession>
<dbReference type="InterPro" id="IPR050826">
    <property type="entry name" value="Krueppel_C2H2_ZnFinger"/>
</dbReference>
<dbReference type="SUPFAM" id="SSF57667">
    <property type="entry name" value="beta-beta-alpha zinc fingers"/>
    <property type="match status" value="2"/>
</dbReference>
<dbReference type="Pfam" id="PF00096">
    <property type="entry name" value="zf-C2H2"/>
    <property type="match status" value="1"/>
</dbReference>
<reference evidence="9" key="2">
    <citation type="submission" date="2024-01" db="EMBL/GenBank/DDBJ databases">
        <authorList>
            <person name="He J."/>
            <person name="Wang M."/>
            <person name="Zheng J."/>
            <person name="Liu Z."/>
        </authorList>
    </citation>
    <scope>NUCLEOTIDE SEQUENCE</scope>
    <source>
        <strain evidence="9">ZL_2023a</strain>
        <tissue evidence="9">Muscle</tissue>
    </source>
</reference>
<name>A0AAW0VPK2_CHEQU</name>
<evidence type="ECO:0000256" key="1">
    <source>
        <dbReference type="ARBA" id="ARBA00022723"/>
    </source>
</evidence>
<dbReference type="PANTHER" id="PTHR24377">
    <property type="entry name" value="IP01015P-RELATED"/>
    <property type="match status" value="1"/>
</dbReference>
<keyword evidence="1" id="KW-0479">Metal-binding</keyword>
<keyword evidence="5" id="KW-0539">Nucleus</keyword>
<gene>
    <name evidence="9" type="ORF">OTU49_014707</name>
</gene>
<proteinExistence type="predicted"/>
<keyword evidence="10" id="KW-1185">Reference proteome</keyword>
<feature type="domain" description="C2H2-type" evidence="8">
    <location>
        <begin position="311"/>
        <end position="338"/>
    </location>
</feature>
<dbReference type="EMBL" id="JARKIK010006250">
    <property type="protein sequence ID" value="KAK8718492.1"/>
    <property type="molecule type" value="Genomic_DNA"/>
</dbReference>
<protein>
    <recommendedName>
        <fullName evidence="8">C2H2-type domain-containing protein</fullName>
    </recommendedName>
</protein>
<dbReference type="InterPro" id="IPR013087">
    <property type="entry name" value="Znf_C2H2_type"/>
</dbReference>
<keyword evidence="3 6" id="KW-0863">Zinc-finger</keyword>
<feature type="non-terminal residue" evidence="9">
    <location>
        <position position="1"/>
    </location>
</feature>
<sequence>STSAAPDNSTSAAPDNATSAAPDNATSAAPDNATSAASPADPNVSPSTTEDRRGSNEGTGNVPACGCQGCYCVSRLQHSFPLAGSSLAGTSLAGTSLAGSSQTGTSLAGSSQPVGRHTSVQDTHTTSFSMINLLQATHEPATPADGKSCNCSQCCNIFASGPSPLPSPTAPNHWSETHTPNTTEQNSACCNNAGCQGHGKYASNEQRHISVPQMFKCDECGQIFVQEINFKKHVLRFTNQETENGFKCFYCRHVFPSACGRKHHHIMHRQQHRNTPVLENTCSVCSVKFKTSKGLEEHQRQFMTNTERRIFKCFFCSHAFVSEISRISHEKLHGKQRRLPCCCCGSHFPSRYSLRVHGIKKNIQMPPRCLDCGIIFTKKSYLDDHVVSVRRNLPFICSVCNHKFQTKLALTRHGKLHSRKREFECPSCMARFVSETRLVDHIYGVSKKVNSAKKIRLILDPNQDNISVT</sequence>
<feature type="compositionally biased region" description="Polar residues" evidence="7">
    <location>
        <begin position="1"/>
        <end position="37"/>
    </location>
</feature>
<evidence type="ECO:0000256" key="7">
    <source>
        <dbReference type="SAM" id="MobiDB-lite"/>
    </source>
</evidence>
<evidence type="ECO:0000256" key="5">
    <source>
        <dbReference type="ARBA" id="ARBA00023242"/>
    </source>
</evidence>
<dbReference type="PROSITE" id="PS00028">
    <property type="entry name" value="ZINC_FINGER_C2H2_1"/>
    <property type="match status" value="3"/>
</dbReference>
<organism evidence="9 10">
    <name type="scientific">Cherax quadricarinatus</name>
    <name type="common">Australian red claw crayfish</name>
    <dbReference type="NCBI Taxonomy" id="27406"/>
    <lineage>
        <taxon>Eukaryota</taxon>
        <taxon>Metazoa</taxon>
        <taxon>Ecdysozoa</taxon>
        <taxon>Arthropoda</taxon>
        <taxon>Crustacea</taxon>
        <taxon>Multicrustacea</taxon>
        <taxon>Malacostraca</taxon>
        <taxon>Eumalacostraca</taxon>
        <taxon>Eucarida</taxon>
        <taxon>Decapoda</taxon>
        <taxon>Pleocyemata</taxon>
        <taxon>Astacidea</taxon>
        <taxon>Parastacoidea</taxon>
        <taxon>Parastacidae</taxon>
        <taxon>Cherax</taxon>
    </lineage>
</organism>
<dbReference type="InterPro" id="IPR036236">
    <property type="entry name" value="Znf_C2H2_sf"/>
</dbReference>
<dbReference type="SMART" id="SM00355">
    <property type="entry name" value="ZnF_C2H2"/>
    <property type="match status" value="6"/>
</dbReference>
<evidence type="ECO:0000259" key="8">
    <source>
        <dbReference type="PROSITE" id="PS50157"/>
    </source>
</evidence>
<dbReference type="AlphaFoldDB" id="A0AAW0VPK2"/>
<evidence type="ECO:0000256" key="6">
    <source>
        <dbReference type="PROSITE-ProRule" id="PRU00042"/>
    </source>
</evidence>
<dbReference type="PROSITE" id="PS50157">
    <property type="entry name" value="ZINC_FINGER_C2H2_2"/>
    <property type="match status" value="3"/>
</dbReference>
<feature type="region of interest" description="Disordered" evidence="7">
    <location>
        <begin position="95"/>
        <end position="121"/>
    </location>
</feature>
<evidence type="ECO:0000256" key="2">
    <source>
        <dbReference type="ARBA" id="ARBA00022737"/>
    </source>
</evidence>
<evidence type="ECO:0000313" key="9">
    <source>
        <dbReference type="EMBL" id="KAK8718492.1"/>
    </source>
</evidence>
<evidence type="ECO:0000256" key="3">
    <source>
        <dbReference type="ARBA" id="ARBA00022771"/>
    </source>
</evidence>
<feature type="domain" description="C2H2-type" evidence="8">
    <location>
        <begin position="395"/>
        <end position="422"/>
    </location>
</feature>
<keyword evidence="2" id="KW-0677">Repeat</keyword>
<feature type="region of interest" description="Disordered" evidence="7">
    <location>
        <begin position="1"/>
        <end position="58"/>
    </location>
</feature>
<comment type="caution">
    <text evidence="9">The sequence shown here is derived from an EMBL/GenBank/DDBJ whole genome shotgun (WGS) entry which is preliminary data.</text>
</comment>
<dbReference type="Proteomes" id="UP001445076">
    <property type="component" value="Unassembled WGS sequence"/>
</dbReference>
<dbReference type="GO" id="GO:0008270">
    <property type="term" value="F:zinc ion binding"/>
    <property type="evidence" value="ECO:0007669"/>
    <property type="project" value="UniProtKB-KW"/>
</dbReference>
<reference evidence="9 10" key="1">
    <citation type="journal article" date="2024" name="BMC Genomics">
        <title>Genome assembly of redclaw crayfish (Cherax quadricarinatus) provides insights into its immune adaptation and hypoxia tolerance.</title>
        <authorList>
            <person name="Liu Z."/>
            <person name="Zheng J."/>
            <person name="Li H."/>
            <person name="Fang K."/>
            <person name="Wang S."/>
            <person name="He J."/>
            <person name="Zhou D."/>
            <person name="Weng S."/>
            <person name="Chi M."/>
            <person name="Gu Z."/>
            <person name="He J."/>
            <person name="Li F."/>
            <person name="Wang M."/>
        </authorList>
    </citation>
    <scope>NUCLEOTIDE SEQUENCE [LARGE SCALE GENOMIC DNA]</scope>
    <source>
        <strain evidence="9">ZL_2023a</strain>
    </source>
</reference>
<feature type="domain" description="C2H2-type" evidence="8">
    <location>
        <begin position="215"/>
        <end position="242"/>
    </location>
</feature>
<keyword evidence="4" id="KW-0862">Zinc</keyword>
<evidence type="ECO:0000313" key="10">
    <source>
        <dbReference type="Proteomes" id="UP001445076"/>
    </source>
</evidence>
<dbReference type="Gene3D" id="3.30.160.60">
    <property type="entry name" value="Classic Zinc Finger"/>
    <property type="match status" value="4"/>
</dbReference>
<dbReference type="EMBL" id="JARKIK010006250">
    <property type="protein sequence ID" value="KAK8718493.1"/>
    <property type="molecule type" value="Genomic_DNA"/>
</dbReference>